<evidence type="ECO:0000313" key="2">
    <source>
        <dbReference type="EMBL" id="NWK55907.1"/>
    </source>
</evidence>
<gene>
    <name evidence="2" type="ORF">HW115_09810</name>
</gene>
<organism evidence="2 3">
    <name type="scientific">Oceaniferula marina</name>
    <dbReference type="NCBI Taxonomy" id="2748318"/>
    <lineage>
        <taxon>Bacteria</taxon>
        <taxon>Pseudomonadati</taxon>
        <taxon>Verrucomicrobiota</taxon>
        <taxon>Verrucomicrobiia</taxon>
        <taxon>Verrucomicrobiales</taxon>
        <taxon>Verrucomicrobiaceae</taxon>
        <taxon>Oceaniferula</taxon>
    </lineage>
</organism>
<feature type="signal peptide" evidence="1">
    <location>
        <begin position="1"/>
        <end position="23"/>
    </location>
</feature>
<accession>A0A851GLF1</accession>
<keyword evidence="1" id="KW-0732">Signal</keyword>
<evidence type="ECO:0000313" key="3">
    <source>
        <dbReference type="Proteomes" id="UP000557872"/>
    </source>
</evidence>
<keyword evidence="3" id="KW-1185">Reference proteome</keyword>
<reference evidence="2 3" key="1">
    <citation type="submission" date="2020-07" db="EMBL/GenBank/DDBJ databases">
        <title>Roseicoccus Jingziensis gen. nov., sp. nov., isolated from coastal seawater.</title>
        <authorList>
            <person name="Feng X."/>
        </authorList>
    </citation>
    <scope>NUCLEOTIDE SEQUENCE [LARGE SCALE GENOMIC DNA]</scope>
    <source>
        <strain evidence="2 3">N1E253</strain>
    </source>
</reference>
<proteinExistence type="predicted"/>
<sequence>MKKHQILIVVFIASLLFSFNSYAAKSARHAIAGSKTVVDFVEGKVVLNKNGKATQGVLLRNMHLLVTGNAYTAPFLFKAGTMVKFDAKGKVVEGVLAMNTHFQVPGYTSLRLFQAGTMVKFNSAGKVYDGTVGQGTTIRVAGGRIVNLTKGTRIVLNAKGEATIYKSR</sequence>
<comment type="caution">
    <text evidence="2">The sequence shown here is derived from an EMBL/GenBank/DDBJ whole genome shotgun (WGS) entry which is preliminary data.</text>
</comment>
<dbReference type="RefSeq" id="WP_178932443.1">
    <property type="nucleotide sequence ID" value="NZ_JACBAZ010000003.1"/>
</dbReference>
<protein>
    <recommendedName>
        <fullName evidence="4">Organic solvent tolerance-like N-terminal domain-containing protein</fullName>
    </recommendedName>
</protein>
<feature type="chain" id="PRO_5032659786" description="Organic solvent tolerance-like N-terminal domain-containing protein" evidence="1">
    <location>
        <begin position="24"/>
        <end position="168"/>
    </location>
</feature>
<dbReference type="Proteomes" id="UP000557872">
    <property type="component" value="Unassembled WGS sequence"/>
</dbReference>
<dbReference type="AlphaFoldDB" id="A0A851GLF1"/>
<dbReference type="EMBL" id="JACBAZ010000003">
    <property type="protein sequence ID" value="NWK55907.1"/>
    <property type="molecule type" value="Genomic_DNA"/>
</dbReference>
<evidence type="ECO:0008006" key="4">
    <source>
        <dbReference type="Google" id="ProtNLM"/>
    </source>
</evidence>
<name>A0A851GLF1_9BACT</name>
<evidence type="ECO:0000256" key="1">
    <source>
        <dbReference type="SAM" id="SignalP"/>
    </source>
</evidence>